<feature type="domain" description="C2H2-type" evidence="8">
    <location>
        <begin position="44"/>
        <end position="72"/>
    </location>
</feature>
<evidence type="ECO:0000313" key="10">
    <source>
        <dbReference type="Proteomes" id="UP000001593"/>
    </source>
</evidence>
<evidence type="ECO:0000256" key="5">
    <source>
        <dbReference type="ARBA" id="ARBA00022833"/>
    </source>
</evidence>
<evidence type="ECO:0000313" key="9">
    <source>
        <dbReference type="EMBL" id="EDO38549.1"/>
    </source>
</evidence>
<dbReference type="SMART" id="SM00355">
    <property type="entry name" value="ZnF_C2H2"/>
    <property type="match status" value="3"/>
</dbReference>
<keyword evidence="6" id="KW-0539">Nucleus</keyword>
<dbReference type="Pfam" id="PF00096">
    <property type="entry name" value="zf-C2H2"/>
    <property type="match status" value="2"/>
</dbReference>
<sequence>MQQTAPVSLQTPIEYKCNKCSNSYVSFSEMKKHMSTVHNCRPSKTCELCGKMFCTPEYVAKHVSMVHGKERPYRCILCDRRFTSKINLTNHP</sequence>
<dbReference type="InterPro" id="IPR013087">
    <property type="entry name" value="Znf_C2H2_type"/>
</dbReference>
<evidence type="ECO:0000256" key="4">
    <source>
        <dbReference type="ARBA" id="ARBA00022771"/>
    </source>
</evidence>
<evidence type="ECO:0000256" key="6">
    <source>
        <dbReference type="ARBA" id="ARBA00023242"/>
    </source>
</evidence>
<keyword evidence="2" id="KW-0479">Metal-binding</keyword>
<dbReference type="PhylomeDB" id="A7SCN0"/>
<dbReference type="PROSITE" id="PS00028">
    <property type="entry name" value="ZINC_FINGER_C2H2_1"/>
    <property type="match status" value="2"/>
</dbReference>
<evidence type="ECO:0000256" key="1">
    <source>
        <dbReference type="ARBA" id="ARBA00004123"/>
    </source>
</evidence>
<dbReference type="Proteomes" id="UP000001593">
    <property type="component" value="Unassembled WGS sequence"/>
</dbReference>
<name>A7SCN0_NEMVE</name>
<organism evidence="9 10">
    <name type="scientific">Nematostella vectensis</name>
    <name type="common">Starlet sea anemone</name>
    <dbReference type="NCBI Taxonomy" id="45351"/>
    <lineage>
        <taxon>Eukaryota</taxon>
        <taxon>Metazoa</taxon>
        <taxon>Cnidaria</taxon>
        <taxon>Anthozoa</taxon>
        <taxon>Hexacorallia</taxon>
        <taxon>Actiniaria</taxon>
        <taxon>Edwardsiidae</taxon>
        <taxon>Nematostella</taxon>
    </lineage>
</organism>
<reference evidence="9 10" key="1">
    <citation type="journal article" date="2007" name="Science">
        <title>Sea anemone genome reveals ancestral eumetazoan gene repertoire and genomic organization.</title>
        <authorList>
            <person name="Putnam N.H."/>
            <person name="Srivastava M."/>
            <person name="Hellsten U."/>
            <person name="Dirks B."/>
            <person name="Chapman J."/>
            <person name="Salamov A."/>
            <person name="Terry A."/>
            <person name="Shapiro H."/>
            <person name="Lindquist E."/>
            <person name="Kapitonov V.V."/>
            <person name="Jurka J."/>
            <person name="Genikhovich G."/>
            <person name="Grigoriev I.V."/>
            <person name="Lucas S.M."/>
            <person name="Steele R.E."/>
            <person name="Finnerty J.R."/>
            <person name="Technau U."/>
            <person name="Martindale M.Q."/>
            <person name="Rokhsar D.S."/>
        </authorList>
    </citation>
    <scope>NUCLEOTIDE SEQUENCE [LARGE SCALE GENOMIC DNA]</scope>
    <source>
        <strain evidence="10">CH2 X CH6</strain>
    </source>
</reference>
<dbReference type="PANTHER" id="PTHR24394:SF44">
    <property type="entry name" value="ZINC FINGER PROTEIN 271-LIKE"/>
    <property type="match status" value="1"/>
</dbReference>
<dbReference type="InterPro" id="IPR036236">
    <property type="entry name" value="Znf_C2H2_sf"/>
</dbReference>
<protein>
    <recommendedName>
        <fullName evidence="8">C2H2-type domain-containing protein</fullName>
    </recommendedName>
</protein>
<keyword evidence="4 7" id="KW-0863">Zinc-finger</keyword>
<dbReference type="AlphaFoldDB" id="A7SCN0"/>
<dbReference type="EMBL" id="DS469624">
    <property type="protein sequence ID" value="EDO38549.1"/>
    <property type="molecule type" value="Genomic_DNA"/>
</dbReference>
<feature type="domain" description="C2H2-type" evidence="8">
    <location>
        <begin position="15"/>
        <end position="43"/>
    </location>
</feature>
<keyword evidence="5" id="KW-0862">Zinc</keyword>
<dbReference type="OMA" id="CEKEFCP"/>
<gene>
    <name evidence="9" type="ORF">NEMVEDRAFT_v1g113433</name>
</gene>
<dbReference type="FunFam" id="3.30.160.60:FF:000110">
    <property type="entry name" value="Zinc finger protein-like"/>
    <property type="match status" value="1"/>
</dbReference>
<keyword evidence="10" id="KW-1185">Reference proteome</keyword>
<dbReference type="GO" id="GO:0008270">
    <property type="term" value="F:zinc ion binding"/>
    <property type="evidence" value="ECO:0007669"/>
    <property type="project" value="UniProtKB-KW"/>
</dbReference>
<dbReference type="InParanoid" id="A7SCN0"/>
<evidence type="ECO:0000256" key="7">
    <source>
        <dbReference type="PROSITE-ProRule" id="PRU00042"/>
    </source>
</evidence>
<dbReference type="PANTHER" id="PTHR24394">
    <property type="entry name" value="ZINC FINGER PROTEIN"/>
    <property type="match status" value="1"/>
</dbReference>
<comment type="subcellular location">
    <subcellularLocation>
        <location evidence="1">Nucleus</location>
    </subcellularLocation>
</comment>
<dbReference type="HOGENOM" id="CLU_002678_42_18_1"/>
<evidence type="ECO:0000256" key="3">
    <source>
        <dbReference type="ARBA" id="ARBA00022737"/>
    </source>
</evidence>
<keyword evidence="3" id="KW-0677">Repeat</keyword>
<dbReference type="SUPFAM" id="SSF57667">
    <property type="entry name" value="beta-beta-alpha zinc fingers"/>
    <property type="match status" value="2"/>
</dbReference>
<dbReference type="PROSITE" id="PS50157">
    <property type="entry name" value="ZINC_FINGER_C2H2_2"/>
    <property type="match status" value="3"/>
</dbReference>
<evidence type="ECO:0000259" key="8">
    <source>
        <dbReference type="PROSITE" id="PS50157"/>
    </source>
</evidence>
<dbReference type="Gene3D" id="3.30.160.60">
    <property type="entry name" value="Classic Zinc Finger"/>
    <property type="match status" value="2"/>
</dbReference>
<feature type="domain" description="C2H2-type" evidence="8">
    <location>
        <begin position="73"/>
        <end position="92"/>
    </location>
</feature>
<dbReference type="eggNOG" id="KOG2461">
    <property type="taxonomic scope" value="Eukaryota"/>
</dbReference>
<proteinExistence type="predicted"/>
<evidence type="ECO:0000256" key="2">
    <source>
        <dbReference type="ARBA" id="ARBA00022723"/>
    </source>
</evidence>
<dbReference type="GO" id="GO:0005634">
    <property type="term" value="C:nucleus"/>
    <property type="evidence" value="ECO:0007669"/>
    <property type="project" value="UniProtKB-SubCell"/>
</dbReference>
<accession>A7SCN0</accession>